<feature type="compositionally biased region" description="Low complexity" evidence="1">
    <location>
        <begin position="97"/>
        <end position="106"/>
    </location>
</feature>
<dbReference type="EMBL" id="BONP01000016">
    <property type="protein sequence ID" value="GIG40828.1"/>
    <property type="molecule type" value="Genomic_DNA"/>
</dbReference>
<keyword evidence="2" id="KW-1133">Transmembrane helix</keyword>
<dbReference type="Pfam" id="PF13828">
    <property type="entry name" value="DUF4190"/>
    <property type="match status" value="1"/>
</dbReference>
<evidence type="ECO:0000313" key="4">
    <source>
        <dbReference type="EMBL" id="GIG40828.1"/>
    </source>
</evidence>
<evidence type="ECO:0000259" key="3">
    <source>
        <dbReference type="Pfam" id="PF13828"/>
    </source>
</evidence>
<evidence type="ECO:0000256" key="1">
    <source>
        <dbReference type="SAM" id="MobiDB-lite"/>
    </source>
</evidence>
<feature type="transmembrane region" description="Helical" evidence="2">
    <location>
        <begin position="213"/>
        <end position="236"/>
    </location>
</feature>
<feature type="compositionally biased region" description="Polar residues" evidence="1">
    <location>
        <begin position="74"/>
        <end position="89"/>
    </location>
</feature>
<keyword evidence="2" id="KW-0812">Transmembrane</keyword>
<gene>
    <name evidence="4" type="ORF">Cph01nite_25900</name>
</gene>
<reference evidence="4 5" key="1">
    <citation type="submission" date="2021-01" db="EMBL/GenBank/DDBJ databases">
        <title>Whole genome shotgun sequence of Cellulomonas phragmiteti NBRC 110785.</title>
        <authorList>
            <person name="Komaki H."/>
            <person name="Tamura T."/>
        </authorList>
    </citation>
    <scope>NUCLEOTIDE SEQUENCE [LARGE SCALE GENOMIC DNA]</scope>
    <source>
        <strain evidence="4 5">NBRC 110785</strain>
    </source>
</reference>
<comment type="caution">
    <text evidence="4">The sequence shown here is derived from an EMBL/GenBank/DDBJ whole genome shotgun (WGS) entry which is preliminary data.</text>
</comment>
<proteinExistence type="predicted"/>
<feature type="compositionally biased region" description="Pro residues" evidence="1">
    <location>
        <begin position="133"/>
        <end position="144"/>
    </location>
</feature>
<protein>
    <recommendedName>
        <fullName evidence="3">DUF4190 domain-containing protein</fullName>
    </recommendedName>
</protein>
<feature type="region of interest" description="Disordered" evidence="1">
    <location>
        <begin position="1"/>
        <end position="184"/>
    </location>
</feature>
<evidence type="ECO:0000256" key="2">
    <source>
        <dbReference type="SAM" id="Phobius"/>
    </source>
</evidence>
<keyword evidence="5" id="KW-1185">Reference proteome</keyword>
<feature type="compositionally biased region" description="Low complexity" evidence="1">
    <location>
        <begin position="32"/>
        <end position="48"/>
    </location>
</feature>
<keyword evidence="2" id="KW-0472">Membrane</keyword>
<evidence type="ECO:0000313" key="5">
    <source>
        <dbReference type="Proteomes" id="UP000614741"/>
    </source>
</evidence>
<dbReference type="RefSeq" id="WP_203674882.1">
    <property type="nucleotide sequence ID" value="NZ_BONP01000016.1"/>
</dbReference>
<feature type="transmembrane region" description="Helical" evidence="2">
    <location>
        <begin position="248"/>
        <end position="276"/>
    </location>
</feature>
<organism evidence="4 5">
    <name type="scientific">Cellulomonas phragmiteti</name>
    <dbReference type="NCBI Taxonomy" id="478780"/>
    <lineage>
        <taxon>Bacteria</taxon>
        <taxon>Bacillati</taxon>
        <taxon>Actinomycetota</taxon>
        <taxon>Actinomycetes</taxon>
        <taxon>Micrococcales</taxon>
        <taxon>Cellulomonadaceae</taxon>
        <taxon>Cellulomonas</taxon>
    </lineage>
</organism>
<feature type="compositionally biased region" description="Pro residues" evidence="1">
    <location>
        <begin position="17"/>
        <end position="31"/>
    </location>
</feature>
<dbReference type="Proteomes" id="UP000614741">
    <property type="component" value="Unassembled WGS sequence"/>
</dbReference>
<sequence length="453" mass="44488">MTSTPDDRAPEPAEGAGPPPVPEPPAPPTPQGAPGAPGAPSSAPDSASWGTSSSPVYSGRPGDAPPAPAAGDTQPITTGAGDTQPLTWSAPTPPALVPGAAPTGAATPPPAAAPADPWAVRTDSGAPAASPYGGPPPPPAPPYGAGPYAAPGGQPPYGTPPPAGPQPPYGSPPPPYGAPYGRPPGYGAPGQPYNAAPVVPTDGLAVASLATSVAGLVLLGGATGPIGIGLGIGALARVRRTGARGRGMAIAGIAVGVVGTAMLGILVWLVVAFAQWGATQAQLTNDALGGQGLDQLLEDGGSSSGDLDDLLGDLQDELDGLGQQSADVLPTYTLPQDVAVGTCWAVLPEYYDLADAVVVPCDRDHDAEVVALLTATGAPATDLTAEDPVLQTAYEQCDAAVAALDPDLLDWGYAEVWLPHPDQVAAGELVGYCVFEDSLGTPGSLVAPAGVSS</sequence>
<name>A0ABQ4DNB3_9CELL</name>
<feature type="domain" description="DUF4190" evidence="3">
    <location>
        <begin position="204"/>
        <end position="265"/>
    </location>
</feature>
<accession>A0ABQ4DNB3</accession>
<feature type="compositionally biased region" description="Pro residues" evidence="1">
    <location>
        <begin position="153"/>
        <end position="177"/>
    </location>
</feature>
<feature type="compositionally biased region" description="Basic and acidic residues" evidence="1">
    <location>
        <begin position="1"/>
        <end position="11"/>
    </location>
</feature>
<dbReference type="InterPro" id="IPR025241">
    <property type="entry name" value="DUF4190"/>
</dbReference>